<dbReference type="Gene3D" id="3.40.1410.10">
    <property type="entry name" value="Chorismate lyase-like"/>
    <property type="match status" value="1"/>
</dbReference>
<dbReference type="InterPro" id="IPR011663">
    <property type="entry name" value="UTRA"/>
</dbReference>
<dbReference type="CDD" id="cd07377">
    <property type="entry name" value="WHTH_GntR"/>
    <property type="match status" value="1"/>
</dbReference>
<dbReference type="PROSITE" id="PS50949">
    <property type="entry name" value="HTH_GNTR"/>
    <property type="match status" value="1"/>
</dbReference>
<dbReference type="STRING" id="1045773.SAMN05216555_102185"/>
<accession>A0A1G8KCA3</accession>
<dbReference type="GO" id="GO:0003677">
    <property type="term" value="F:DNA binding"/>
    <property type="evidence" value="ECO:0007669"/>
    <property type="project" value="UniProtKB-KW"/>
</dbReference>
<dbReference type="SMART" id="SM00345">
    <property type="entry name" value="HTH_GNTR"/>
    <property type="match status" value="1"/>
</dbReference>
<dbReference type="PRINTS" id="PR00035">
    <property type="entry name" value="HTHGNTR"/>
</dbReference>
<dbReference type="InterPro" id="IPR000524">
    <property type="entry name" value="Tscrpt_reg_HTH_GntR"/>
</dbReference>
<dbReference type="AlphaFoldDB" id="A0A1G8KCA3"/>
<name>A0A1G8KCA3_9MICC</name>
<evidence type="ECO:0000256" key="1">
    <source>
        <dbReference type="ARBA" id="ARBA00023015"/>
    </source>
</evidence>
<dbReference type="GO" id="GO:0003700">
    <property type="term" value="F:DNA-binding transcription factor activity"/>
    <property type="evidence" value="ECO:0007669"/>
    <property type="project" value="InterPro"/>
</dbReference>
<dbReference type="Proteomes" id="UP000182130">
    <property type="component" value="Unassembled WGS sequence"/>
</dbReference>
<evidence type="ECO:0000313" key="4">
    <source>
        <dbReference type="EMBL" id="SDI40490.1"/>
    </source>
</evidence>
<evidence type="ECO:0000256" key="3">
    <source>
        <dbReference type="ARBA" id="ARBA00023163"/>
    </source>
</evidence>
<reference evidence="5" key="1">
    <citation type="submission" date="2016-10" db="EMBL/GenBank/DDBJ databases">
        <authorList>
            <person name="Varghese N."/>
            <person name="Submissions S."/>
        </authorList>
    </citation>
    <scope>NUCLEOTIDE SEQUENCE [LARGE SCALE GENOMIC DNA]</scope>
    <source>
        <strain evidence="5">CGMCC 1.10783</strain>
    </source>
</reference>
<dbReference type="Pfam" id="PF00392">
    <property type="entry name" value="GntR"/>
    <property type="match status" value="1"/>
</dbReference>
<dbReference type="Pfam" id="PF07702">
    <property type="entry name" value="UTRA"/>
    <property type="match status" value="1"/>
</dbReference>
<organism evidence="4 5">
    <name type="scientific">Arthrobacter cupressi</name>
    <dbReference type="NCBI Taxonomy" id="1045773"/>
    <lineage>
        <taxon>Bacteria</taxon>
        <taxon>Bacillati</taxon>
        <taxon>Actinomycetota</taxon>
        <taxon>Actinomycetes</taxon>
        <taxon>Micrococcales</taxon>
        <taxon>Micrococcaceae</taxon>
        <taxon>Arthrobacter</taxon>
    </lineage>
</organism>
<keyword evidence="1" id="KW-0805">Transcription regulation</keyword>
<dbReference type="Gene3D" id="1.10.10.10">
    <property type="entry name" value="Winged helix-like DNA-binding domain superfamily/Winged helix DNA-binding domain"/>
    <property type="match status" value="1"/>
</dbReference>
<dbReference type="InterPro" id="IPR036388">
    <property type="entry name" value="WH-like_DNA-bd_sf"/>
</dbReference>
<dbReference type="GO" id="GO:0045892">
    <property type="term" value="P:negative regulation of DNA-templated transcription"/>
    <property type="evidence" value="ECO:0007669"/>
    <property type="project" value="TreeGrafter"/>
</dbReference>
<dbReference type="InterPro" id="IPR036390">
    <property type="entry name" value="WH_DNA-bd_sf"/>
</dbReference>
<dbReference type="RefSeq" id="WP_245679751.1">
    <property type="nucleotide sequence ID" value="NZ_FNEI01000002.1"/>
</dbReference>
<dbReference type="PANTHER" id="PTHR44846">
    <property type="entry name" value="MANNOSYL-D-GLYCERATE TRANSPORT/METABOLISM SYSTEM REPRESSOR MNGR-RELATED"/>
    <property type="match status" value="1"/>
</dbReference>
<dbReference type="SUPFAM" id="SSF46785">
    <property type="entry name" value="Winged helix' DNA-binding domain"/>
    <property type="match status" value="1"/>
</dbReference>
<dbReference type="EMBL" id="FNEI01000002">
    <property type="protein sequence ID" value="SDI40490.1"/>
    <property type="molecule type" value="Genomic_DNA"/>
</dbReference>
<keyword evidence="3" id="KW-0804">Transcription</keyword>
<protein>
    <submittedName>
        <fullName evidence="4">GntR family transcriptional regulator</fullName>
    </submittedName>
</protein>
<dbReference type="SMART" id="SM00866">
    <property type="entry name" value="UTRA"/>
    <property type="match status" value="1"/>
</dbReference>
<sequence>MSELPKYYLYKMRIIEMIADLPPGSLIPTERALALDFGTSRTTIRKAIGELVAEGRLTRTQGSGTYTGGPKITHVRQLTSFTEDAQAIGYTPSSEILEIEQLRVDGSHAVEAGHMGLAAGDPFVRVRRVRLGNGEPLGLETACIPGELPGFGEHLRERGSLYATLREDFGIRITEVEDGVETYLAGPEEARLLKVEMGSPLLRIDRTGYDDGGRVVEWTVGRFCGDRFRFVARTRAA</sequence>
<dbReference type="SUPFAM" id="SSF64288">
    <property type="entry name" value="Chorismate lyase-like"/>
    <property type="match status" value="1"/>
</dbReference>
<dbReference type="InterPro" id="IPR050679">
    <property type="entry name" value="Bact_HTH_transcr_reg"/>
</dbReference>
<dbReference type="InterPro" id="IPR028978">
    <property type="entry name" value="Chorismate_lyase_/UTRA_dom_sf"/>
</dbReference>
<proteinExistence type="predicted"/>
<evidence type="ECO:0000313" key="5">
    <source>
        <dbReference type="Proteomes" id="UP000182130"/>
    </source>
</evidence>
<keyword evidence="2" id="KW-0238">DNA-binding</keyword>
<evidence type="ECO:0000256" key="2">
    <source>
        <dbReference type="ARBA" id="ARBA00023125"/>
    </source>
</evidence>
<keyword evidence="5" id="KW-1185">Reference proteome</keyword>
<dbReference type="PANTHER" id="PTHR44846:SF1">
    <property type="entry name" value="MANNOSYL-D-GLYCERATE TRANSPORT_METABOLISM SYSTEM REPRESSOR MNGR-RELATED"/>
    <property type="match status" value="1"/>
</dbReference>
<gene>
    <name evidence="4" type="ORF">SAMN05216555_102185</name>
</gene>